<dbReference type="GO" id="GO:0006508">
    <property type="term" value="P:proteolysis"/>
    <property type="evidence" value="ECO:0007669"/>
    <property type="project" value="UniProtKB-KW"/>
</dbReference>
<dbReference type="PANTHER" id="PTHR12473">
    <property type="entry name" value="UBIQUITIN CARBOXYL-TERMINAL HYDROLASE MINDY-4-RELATED"/>
    <property type="match status" value="1"/>
</dbReference>
<dbReference type="GO" id="GO:0004843">
    <property type="term" value="F:cysteine-type deubiquitinase activity"/>
    <property type="evidence" value="ECO:0007669"/>
    <property type="project" value="UniProtKB-UniRule"/>
</dbReference>
<dbReference type="InterPro" id="IPR025257">
    <property type="entry name" value="MINDY-3/4_CD"/>
</dbReference>
<evidence type="ECO:0000313" key="5">
    <source>
        <dbReference type="Proteomes" id="UP001558652"/>
    </source>
</evidence>
<protein>
    <recommendedName>
        <fullName evidence="2">Ubiquitin carboxyl-terminal hydrolase MINDY</fullName>
        <ecNumber evidence="2">3.4.19.12</ecNumber>
    </recommendedName>
</protein>
<dbReference type="Pfam" id="PF13898">
    <property type="entry name" value="MINDY-3_4_CD"/>
    <property type="match status" value="1"/>
</dbReference>
<evidence type="ECO:0000313" key="4">
    <source>
        <dbReference type="EMBL" id="KAL1122062.1"/>
    </source>
</evidence>
<dbReference type="PANTHER" id="PTHR12473:SF8">
    <property type="entry name" value="UBIQUITIN CARBOXYL-TERMINAL HYDROLASE MINDY-4-RELATED"/>
    <property type="match status" value="1"/>
</dbReference>
<feature type="non-terminal residue" evidence="4">
    <location>
        <position position="1"/>
    </location>
</feature>
<comment type="caution">
    <text evidence="4">The sequence shown here is derived from an EMBL/GenBank/DDBJ whole genome shotgun (WGS) entry which is preliminary data.</text>
</comment>
<evidence type="ECO:0000256" key="1">
    <source>
        <dbReference type="ARBA" id="ARBA00011074"/>
    </source>
</evidence>
<name>A0ABD0YI74_9HEMI</name>
<proteinExistence type="inferred from homology"/>
<keyword evidence="2" id="KW-0378">Hydrolase</keyword>
<gene>
    <name evidence="4" type="ORF">AAG570_003468</name>
</gene>
<dbReference type="InterPro" id="IPR039785">
    <property type="entry name" value="MINY3/4"/>
</dbReference>
<organism evidence="4 5">
    <name type="scientific">Ranatra chinensis</name>
    <dbReference type="NCBI Taxonomy" id="642074"/>
    <lineage>
        <taxon>Eukaryota</taxon>
        <taxon>Metazoa</taxon>
        <taxon>Ecdysozoa</taxon>
        <taxon>Arthropoda</taxon>
        <taxon>Hexapoda</taxon>
        <taxon>Insecta</taxon>
        <taxon>Pterygota</taxon>
        <taxon>Neoptera</taxon>
        <taxon>Paraneoptera</taxon>
        <taxon>Hemiptera</taxon>
        <taxon>Heteroptera</taxon>
        <taxon>Panheteroptera</taxon>
        <taxon>Nepomorpha</taxon>
        <taxon>Nepidae</taxon>
        <taxon>Ranatrinae</taxon>
        <taxon>Ranatra</taxon>
    </lineage>
</organism>
<dbReference type="EMBL" id="JBFDAA010000014">
    <property type="protein sequence ID" value="KAL1122062.1"/>
    <property type="molecule type" value="Genomic_DNA"/>
</dbReference>
<evidence type="ECO:0000259" key="3">
    <source>
        <dbReference type="SMART" id="SM01174"/>
    </source>
</evidence>
<feature type="domain" description="Deubiquitinating enzyme MINDY-3/4 conserved" evidence="3">
    <location>
        <begin position="1"/>
        <end position="260"/>
    </location>
</feature>
<comment type="function">
    <text evidence="2">Hydrolase that can remove 'Lys-48'-linked conjugated ubiquitin from proteins.</text>
</comment>
<keyword evidence="2" id="KW-0788">Thiol protease</keyword>
<keyword evidence="5" id="KW-1185">Reference proteome</keyword>
<keyword evidence="2" id="KW-0833">Ubl conjugation pathway</keyword>
<comment type="similarity">
    <text evidence="1 2">Belongs to the MINDY deubiquitinase family. FAM188 subfamily.</text>
</comment>
<reference evidence="4 5" key="1">
    <citation type="submission" date="2024-07" db="EMBL/GenBank/DDBJ databases">
        <title>Chromosome-level genome assembly of the water stick insect Ranatra chinensis (Heteroptera: Nepidae).</title>
        <authorList>
            <person name="Liu X."/>
        </authorList>
    </citation>
    <scope>NUCLEOTIDE SEQUENCE [LARGE SCALE GENOMIC DNA]</scope>
    <source>
        <strain evidence="4">Cailab_2021Rc</strain>
        <tissue evidence="4">Muscle</tissue>
    </source>
</reference>
<keyword evidence="2" id="KW-0645">Protease</keyword>
<evidence type="ECO:0000256" key="2">
    <source>
        <dbReference type="RuleBase" id="RU367088"/>
    </source>
</evidence>
<dbReference type="GO" id="GO:1990380">
    <property type="term" value="F:K48-linked deubiquitinase activity"/>
    <property type="evidence" value="ECO:0007669"/>
    <property type="project" value="UniProtKB-UniRule"/>
</dbReference>
<dbReference type="AlphaFoldDB" id="A0ABD0YI74"/>
<accession>A0ABD0YI74</accession>
<dbReference type="SMART" id="SM01174">
    <property type="entry name" value="DUF4205"/>
    <property type="match status" value="1"/>
</dbReference>
<comment type="catalytic activity">
    <reaction evidence="2">
        <text>Thiol-dependent hydrolysis of ester, thioester, amide, peptide and isopeptide bonds formed by the C-terminal Gly of ubiquitin (a 76-residue protein attached to proteins as an intracellular targeting signal).</text>
        <dbReference type="EC" id="3.4.19.12"/>
    </reaction>
</comment>
<dbReference type="EC" id="3.4.19.12" evidence="2"/>
<sequence length="260" mass="28877">GGCCGVLATVQAYILKALLYGDNNSCECTEPLRPSRNDIRSALVQALTDILWQAGSSNAIAQTVTLETEFNFESMLDNLTYIEYTSKKSLEEGIINHLDYFSTPGSNGCLLFVISALLSRGIQSVIGDMDDETCSLIGDNGFCSLELVNLLLTGYAVSNVFDNSLQIDSCTLRGINSRANIGFLSLYEHYNSCQVGSNLKTPRYPIWVVNSENHFTVLFSCQKELVSDWRAERQFVLYHYDAMHSTPHTKLTVGKFNKMS</sequence>
<dbReference type="Proteomes" id="UP001558652">
    <property type="component" value="Unassembled WGS sequence"/>
</dbReference>